<evidence type="ECO:0000313" key="4">
    <source>
        <dbReference type="Proteomes" id="UP000516260"/>
    </source>
</evidence>
<evidence type="ECO:0000259" key="2">
    <source>
        <dbReference type="Pfam" id="PF01612"/>
    </source>
</evidence>
<dbReference type="GO" id="GO:0034587">
    <property type="term" value="P:piRNA processing"/>
    <property type="evidence" value="ECO:0007669"/>
    <property type="project" value="TreeGrafter"/>
</dbReference>
<accession>A0A4Z2BUM3</accession>
<comment type="caution">
    <text evidence="3">The sequence shown here is derived from an EMBL/GenBank/DDBJ whole genome shotgun (WGS) entry which is preliminary data.</text>
</comment>
<dbReference type="PANTHER" id="PTHR46628:SF1">
    <property type="entry name" value="PIRNA BIOGENESIS PROTEIN EXD1"/>
    <property type="match status" value="1"/>
</dbReference>
<dbReference type="GO" id="GO:0008408">
    <property type="term" value="F:3'-5' exonuclease activity"/>
    <property type="evidence" value="ECO:0007669"/>
    <property type="project" value="InterPro"/>
</dbReference>
<name>A0A4Z2BUM3_9TELE</name>
<dbReference type="PANTHER" id="PTHR46628">
    <property type="entry name" value="PIRNA BIOGENESIS PROTEIN EXD1"/>
    <property type="match status" value="1"/>
</dbReference>
<dbReference type="Proteomes" id="UP000516260">
    <property type="component" value="Chromosome 18"/>
</dbReference>
<sequence>MHMEDDHFLNLFKGKRIKLSLRTASYIGVVQRINANKTLVLADVVYCSNGCKIPGTKVFFGHEVLNGAQMVLKQLINILFLDEFQTSFTYLPDNIEEEEDRVHFVVIDEFQEKFGAAVMHIKSQCVIGVGADGLKMFEHGRLCWLQISTKKKVYLFDILMLGSMAFRNGLSSILENKEILKVLHDCRDVAGCLIGQFGVKLTNVFDTQVADVMCFHSATGGFLPNRVSSLEQALSLHLQVPSSHLLLLQTKSQLTQDDAEVWQMRPSPFPVLRLMAVSVVHLHALRLVLLDNLMTDYMNLVDSYLNNSNYKPGELQQVDIGNLKLFLLKYFKMEALALPPELRKLEQMLQERREQAMNRYPVNDQGLLARFSPRAQPPTQTSPAAQEPSHTPAHSVEPSSPPKQLDHVLQSVKEDSPSDICVSTDAETLKPAAALDLREEMSVDVPLAPMGVGGGRSEVSTERPFRNVQSAFNPLPTIGRGALLHMLQAQNLCGKQPVG</sequence>
<dbReference type="AlphaFoldDB" id="A0A4Z2BUM3"/>
<organism evidence="3 4">
    <name type="scientific">Takifugu bimaculatus</name>
    <dbReference type="NCBI Taxonomy" id="433685"/>
    <lineage>
        <taxon>Eukaryota</taxon>
        <taxon>Metazoa</taxon>
        <taxon>Chordata</taxon>
        <taxon>Craniata</taxon>
        <taxon>Vertebrata</taxon>
        <taxon>Euteleostomi</taxon>
        <taxon>Actinopterygii</taxon>
        <taxon>Neopterygii</taxon>
        <taxon>Teleostei</taxon>
        <taxon>Neoteleostei</taxon>
        <taxon>Acanthomorphata</taxon>
        <taxon>Eupercaria</taxon>
        <taxon>Tetraodontiformes</taxon>
        <taxon>Tetradontoidea</taxon>
        <taxon>Tetraodontidae</taxon>
        <taxon>Takifugu</taxon>
    </lineage>
</organism>
<dbReference type="GO" id="GO:1990923">
    <property type="term" value="C:PET complex"/>
    <property type="evidence" value="ECO:0007669"/>
    <property type="project" value="TreeGrafter"/>
</dbReference>
<dbReference type="Gene3D" id="3.30.420.10">
    <property type="entry name" value="Ribonuclease H-like superfamily/Ribonuclease H"/>
    <property type="match status" value="1"/>
</dbReference>
<dbReference type="SUPFAM" id="SSF53098">
    <property type="entry name" value="Ribonuclease H-like"/>
    <property type="match status" value="1"/>
</dbReference>
<dbReference type="EMBL" id="SWLE01000010">
    <property type="protein sequence ID" value="TNM95527.1"/>
    <property type="molecule type" value="Genomic_DNA"/>
</dbReference>
<dbReference type="GO" id="GO:0003676">
    <property type="term" value="F:nucleic acid binding"/>
    <property type="evidence" value="ECO:0007669"/>
    <property type="project" value="InterPro"/>
</dbReference>
<reference evidence="3 4" key="1">
    <citation type="submission" date="2019-04" db="EMBL/GenBank/DDBJ databases">
        <title>The sequence and de novo assembly of Takifugu bimaculatus genome using PacBio and Hi-C technologies.</title>
        <authorList>
            <person name="Xu P."/>
            <person name="Liu B."/>
            <person name="Zhou Z."/>
        </authorList>
    </citation>
    <scope>NUCLEOTIDE SEQUENCE [LARGE SCALE GENOMIC DNA]</scope>
    <source>
        <strain evidence="3">TB-2018</strain>
        <tissue evidence="3">Muscle</tissue>
    </source>
</reference>
<evidence type="ECO:0000256" key="1">
    <source>
        <dbReference type="SAM" id="MobiDB-lite"/>
    </source>
</evidence>
<feature type="region of interest" description="Disordered" evidence="1">
    <location>
        <begin position="372"/>
        <end position="404"/>
    </location>
</feature>
<proteinExistence type="predicted"/>
<protein>
    <recommendedName>
        <fullName evidence="2">3'-5' exonuclease domain-containing protein</fullName>
    </recommendedName>
</protein>
<gene>
    <name evidence="3" type="ORF">fugu_016610</name>
</gene>
<dbReference type="InterPro" id="IPR052144">
    <property type="entry name" value="piRNA_biogenesis_EXD1"/>
</dbReference>
<dbReference type="Pfam" id="PF01612">
    <property type="entry name" value="DNA_pol_A_exo1"/>
    <property type="match status" value="1"/>
</dbReference>
<dbReference type="InterPro" id="IPR002562">
    <property type="entry name" value="3'-5'_exonuclease_dom"/>
</dbReference>
<feature type="domain" description="3'-5' exonuclease" evidence="2">
    <location>
        <begin position="139"/>
        <end position="214"/>
    </location>
</feature>
<evidence type="ECO:0000313" key="3">
    <source>
        <dbReference type="EMBL" id="TNM95527.1"/>
    </source>
</evidence>
<dbReference type="InterPro" id="IPR012337">
    <property type="entry name" value="RNaseH-like_sf"/>
</dbReference>
<dbReference type="CDD" id="cd06148">
    <property type="entry name" value="Egl_like_exo"/>
    <property type="match status" value="1"/>
</dbReference>
<keyword evidence="4" id="KW-1185">Reference proteome</keyword>
<dbReference type="InterPro" id="IPR036397">
    <property type="entry name" value="RNaseH_sf"/>
</dbReference>